<evidence type="ECO:0008006" key="4">
    <source>
        <dbReference type="Google" id="ProtNLM"/>
    </source>
</evidence>
<dbReference type="EMBL" id="JAVDVI010000007">
    <property type="protein sequence ID" value="MDR6968033.1"/>
    <property type="molecule type" value="Genomic_DNA"/>
</dbReference>
<dbReference type="RefSeq" id="WP_310026465.1">
    <property type="nucleotide sequence ID" value="NZ_JAVDVI010000007.1"/>
</dbReference>
<protein>
    <recommendedName>
        <fullName evidence="4">DUF4835 domain-containing protein</fullName>
    </recommendedName>
</protein>
<evidence type="ECO:0000313" key="2">
    <source>
        <dbReference type="EMBL" id="MDR6968033.1"/>
    </source>
</evidence>
<name>A0ABU1TR68_9FLAO</name>
<organism evidence="2 3">
    <name type="scientific">Flavobacterium arsenatis</name>
    <dbReference type="NCBI Taxonomy" id="1484332"/>
    <lineage>
        <taxon>Bacteria</taxon>
        <taxon>Pseudomonadati</taxon>
        <taxon>Bacteroidota</taxon>
        <taxon>Flavobacteriia</taxon>
        <taxon>Flavobacteriales</taxon>
        <taxon>Flavobacteriaceae</taxon>
        <taxon>Flavobacterium</taxon>
    </lineage>
</organism>
<feature type="chain" id="PRO_5046117565" description="DUF4835 domain-containing protein" evidence="1">
    <location>
        <begin position="18"/>
        <end position="294"/>
    </location>
</feature>
<comment type="caution">
    <text evidence="2">The sequence shown here is derived from an EMBL/GenBank/DDBJ whole genome shotgun (WGS) entry which is preliminary data.</text>
</comment>
<sequence length="294" mass="33251">MRKVIYFFLLISGFVQAQELNCTVQINTQTLTNSNQPIFKTLERSLNEFVNNTKWTNKPYKQNEKIDCAMVINVTTYGSDQFVATIQVSSSRPIYNSTYSSPVFNFNDKDFSFRYIEYENLIFNPNSFDSNLVSVLAFYCNVIIGIDADTFSPLGGSDYFRTAQEIGSLAQSGNYKGWSQADGNQTRFMLTNELMSGTFEAIRLAMYNYHSKGLDKMSEDLKGGKEKVKEAIISLNKVYSSRPNAFLTRVFFDAKSDEIQSVFSGGPQIAIADLVDSLNKFSPINSSKWSTIKF</sequence>
<dbReference type="Pfam" id="PF16119">
    <property type="entry name" value="DUF4835"/>
    <property type="match status" value="1"/>
</dbReference>
<dbReference type="InterPro" id="IPR032274">
    <property type="entry name" value="DUF4835"/>
</dbReference>
<accession>A0ABU1TR68</accession>
<evidence type="ECO:0000313" key="3">
    <source>
        <dbReference type="Proteomes" id="UP001255185"/>
    </source>
</evidence>
<dbReference type="Proteomes" id="UP001255185">
    <property type="component" value="Unassembled WGS sequence"/>
</dbReference>
<evidence type="ECO:0000256" key="1">
    <source>
        <dbReference type="SAM" id="SignalP"/>
    </source>
</evidence>
<feature type="signal peptide" evidence="1">
    <location>
        <begin position="1"/>
        <end position="17"/>
    </location>
</feature>
<reference evidence="2 3" key="1">
    <citation type="submission" date="2023-07" db="EMBL/GenBank/DDBJ databases">
        <title>Sorghum-associated microbial communities from plants grown in Nebraska, USA.</title>
        <authorList>
            <person name="Schachtman D."/>
        </authorList>
    </citation>
    <scope>NUCLEOTIDE SEQUENCE [LARGE SCALE GENOMIC DNA]</scope>
    <source>
        <strain evidence="2 3">3773</strain>
    </source>
</reference>
<keyword evidence="3" id="KW-1185">Reference proteome</keyword>
<proteinExistence type="predicted"/>
<gene>
    <name evidence="2" type="ORF">J2X31_002047</name>
</gene>
<keyword evidence="1" id="KW-0732">Signal</keyword>